<feature type="transmembrane region" description="Helical" evidence="1">
    <location>
        <begin position="50"/>
        <end position="74"/>
    </location>
</feature>
<dbReference type="PANTHER" id="PTHR23028:SF53">
    <property type="entry name" value="ACYL_TRANSF_3 DOMAIN-CONTAINING PROTEIN"/>
    <property type="match status" value="1"/>
</dbReference>
<proteinExistence type="predicted"/>
<organism evidence="3 4">
    <name type="scientific">Streptomyces vinaceus</name>
    <dbReference type="NCBI Taxonomy" id="1960"/>
    <lineage>
        <taxon>Bacteria</taxon>
        <taxon>Bacillati</taxon>
        <taxon>Actinomycetota</taxon>
        <taxon>Actinomycetes</taxon>
        <taxon>Kitasatosporales</taxon>
        <taxon>Streptomycetaceae</taxon>
        <taxon>Streptomyces</taxon>
    </lineage>
</organism>
<name>A0A5J6J9Q5_STRVI</name>
<dbReference type="GO" id="GO:0016020">
    <property type="term" value="C:membrane"/>
    <property type="evidence" value="ECO:0007669"/>
    <property type="project" value="TreeGrafter"/>
</dbReference>
<feature type="transmembrane region" description="Helical" evidence="1">
    <location>
        <begin position="264"/>
        <end position="283"/>
    </location>
</feature>
<feature type="transmembrane region" description="Helical" evidence="1">
    <location>
        <begin position="208"/>
        <end position="228"/>
    </location>
</feature>
<dbReference type="Proteomes" id="UP000325563">
    <property type="component" value="Chromosome"/>
</dbReference>
<feature type="transmembrane region" description="Helical" evidence="1">
    <location>
        <begin position="171"/>
        <end position="196"/>
    </location>
</feature>
<dbReference type="GO" id="GO:0016747">
    <property type="term" value="F:acyltransferase activity, transferring groups other than amino-acyl groups"/>
    <property type="evidence" value="ECO:0007669"/>
    <property type="project" value="InterPro"/>
</dbReference>
<dbReference type="InterPro" id="IPR002656">
    <property type="entry name" value="Acyl_transf_3_dom"/>
</dbReference>
<keyword evidence="1" id="KW-0812">Transmembrane</keyword>
<evidence type="ECO:0000313" key="3">
    <source>
        <dbReference type="EMBL" id="QEV45514.1"/>
    </source>
</evidence>
<feature type="transmembrane region" description="Helical" evidence="1">
    <location>
        <begin position="95"/>
        <end position="127"/>
    </location>
</feature>
<dbReference type="KEGG" id="svn:CP980_10890"/>
<keyword evidence="1" id="KW-1133">Transmembrane helix</keyword>
<accession>A0A5J6J9Q5</accession>
<feature type="transmembrane region" description="Helical" evidence="1">
    <location>
        <begin position="330"/>
        <end position="353"/>
    </location>
</feature>
<evidence type="ECO:0000259" key="2">
    <source>
        <dbReference type="Pfam" id="PF01757"/>
    </source>
</evidence>
<sequence length="417" mass="44864">MRTRVTRLDTLTGLRFPAAFVVFLYHAALLAFLGVPWLSSGSAVTTYYDAVAHVGALGVTFFFVLSGFVLTWSARDTDTAPRFWRRRFLKIVPNYVIVWALAMLVFAAPVTDMTIGLLNLFMVQVWYPDFAINFGVNPAGWSLGVEAVFYLLFPVLLHWIKKIPAHRLNSWVVGVVAGIIATPLLSTLLVPAGAMMATEPDTSVNQYFFSYILPLPRVLDFALGILVARSVMAGRWRNIGMVWSGVLLAAAFVLGYFTPPIYSTRAVCVIPAALLIAAGAIADDEGRFTPFRNRVMVWLGDISFAFYLVHYTVMVAVWKLLGSHAYSNAAAVGLMAVAMAVAILASWALYTLVERPITRRWSNPGKKRAAAAPVTDAAAAPAPAPAPAAAASASAAAEPRPLAARVAGETVGSAPAG</sequence>
<keyword evidence="3" id="KW-0808">Transferase</keyword>
<keyword evidence="1" id="KW-0472">Membrane</keyword>
<dbReference type="AlphaFoldDB" id="A0A5J6J9Q5"/>
<feature type="domain" description="Acyltransferase 3" evidence="2">
    <location>
        <begin position="11"/>
        <end position="350"/>
    </location>
</feature>
<reference evidence="3 4" key="1">
    <citation type="submission" date="2017-09" db="EMBL/GenBank/DDBJ databases">
        <authorList>
            <person name="Lee N."/>
            <person name="Cho B.-K."/>
        </authorList>
    </citation>
    <scope>NUCLEOTIDE SEQUENCE [LARGE SCALE GENOMIC DNA]</scope>
    <source>
        <strain evidence="3 4">ATCC 27476</strain>
    </source>
</reference>
<keyword evidence="3" id="KW-0012">Acyltransferase</keyword>
<feature type="transmembrane region" description="Helical" evidence="1">
    <location>
        <begin position="295"/>
        <end position="318"/>
    </location>
</feature>
<feature type="transmembrane region" description="Helical" evidence="1">
    <location>
        <begin position="12"/>
        <end position="38"/>
    </location>
</feature>
<evidence type="ECO:0000313" key="4">
    <source>
        <dbReference type="Proteomes" id="UP000325563"/>
    </source>
</evidence>
<feature type="transmembrane region" description="Helical" evidence="1">
    <location>
        <begin position="139"/>
        <end position="159"/>
    </location>
</feature>
<dbReference type="Pfam" id="PF01757">
    <property type="entry name" value="Acyl_transf_3"/>
    <property type="match status" value="1"/>
</dbReference>
<keyword evidence="4" id="KW-1185">Reference proteome</keyword>
<feature type="transmembrane region" description="Helical" evidence="1">
    <location>
        <begin position="240"/>
        <end position="258"/>
    </location>
</feature>
<evidence type="ECO:0000256" key="1">
    <source>
        <dbReference type="SAM" id="Phobius"/>
    </source>
</evidence>
<protein>
    <submittedName>
        <fullName evidence="3">Acyltransferase</fullName>
    </submittedName>
</protein>
<dbReference type="PANTHER" id="PTHR23028">
    <property type="entry name" value="ACETYLTRANSFERASE"/>
    <property type="match status" value="1"/>
</dbReference>
<dbReference type="GO" id="GO:0000271">
    <property type="term" value="P:polysaccharide biosynthetic process"/>
    <property type="evidence" value="ECO:0007669"/>
    <property type="project" value="TreeGrafter"/>
</dbReference>
<gene>
    <name evidence="3" type="ORF">CP980_10890</name>
</gene>
<dbReference type="InterPro" id="IPR050879">
    <property type="entry name" value="Acyltransferase_3"/>
</dbReference>
<dbReference type="EMBL" id="CP023692">
    <property type="protein sequence ID" value="QEV45514.1"/>
    <property type="molecule type" value="Genomic_DNA"/>
</dbReference>